<dbReference type="Proteomes" id="UP000000311">
    <property type="component" value="Unassembled WGS sequence"/>
</dbReference>
<evidence type="ECO:0000313" key="2">
    <source>
        <dbReference type="EMBL" id="EFN62668.1"/>
    </source>
</evidence>
<feature type="domain" description="Endonuclease/exonuclease/phosphatase" evidence="1">
    <location>
        <begin position="4"/>
        <end position="57"/>
    </location>
</feature>
<gene>
    <name evidence="2" type="ORF">EAG_05279</name>
</gene>
<sequence length="58" mass="6751">TLEFFDNLSDVMDTVNKPAIIAGDLNAKSPMWGSFNSNWRERFLDDWISERDLCILNK</sequence>
<dbReference type="AlphaFoldDB" id="E2AV68"/>
<organism evidence="3">
    <name type="scientific">Camponotus floridanus</name>
    <name type="common">Florida carpenter ant</name>
    <dbReference type="NCBI Taxonomy" id="104421"/>
    <lineage>
        <taxon>Eukaryota</taxon>
        <taxon>Metazoa</taxon>
        <taxon>Ecdysozoa</taxon>
        <taxon>Arthropoda</taxon>
        <taxon>Hexapoda</taxon>
        <taxon>Insecta</taxon>
        <taxon>Pterygota</taxon>
        <taxon>Neoptera</taxon>
        <taxon>Endopterygota</taxon>
        <taxon>Hymenoptera</taxon>
        <taxon>Apocrita</taxon>
        <taxon>Aculeata</taxon>
        <taxon>Formicoidea</taxon>
        <taxon>Formicidae</taxon>
        <taxon>Formicinae</taxon>
        <taxon>Camponotus</taxon>
    </lineage>
</organism>
<dbReference type="EMBL" id="GL443040">
    <property type="protein sequence ID" value="EFN62668.1"/>
    <property type="molecule type" value="Genomic_DNA"/>
</dbReference>
<keyword evidence="3" id="KW-1185">Reference proteome</keyword>
<dbReference type="InterPro" id="IPR036691">
    <property type="entry name" value="Endo/exonu/phosph_ase_sf"/>
</dbReference>
<dbReference type="SUPFAM" id="SSF56219">
    <property type="entry name" value="DNase I-like"/>
    <property type="match status" value="1"/>
</dbReference>
<protein>
    <recommendedName>
        <fullName evidence="1">Endonuclease/exonuclease/phosphatase domain-containing protein</fullName>
    </recommendedName>
</protein>
<reference evidence="2 3" key="1">
    <citation type="journal article" date="2010" name="Science">
        <title>Genomic comparison of the ants Camponotus floridanus and Harpegnathos saltator.</title>
        <authorList>
            <person name="Bonasio R."/>
            <person name="Zhang G."/>
            <person name="Ye C."/>
            <person name="Mutti N.S."/>
            <person name="Fang X."/>
            <person name="Qin N."/>
            <person name="Donahue G."/>
            <person name="Yang P."/>
            <person name="Li Q."/>
            <person name="Li C."/>
            <person name="Zhang P."/>
            <person name="Huang Z."/>
            <person name="Berger S.L."/>
            <person name="Reinberg D."/>
            <person name="Wang J."/>
            <person name="Liebig J."/>
        </authorList>
    </citation>
    <scope>NUCLEOTIDE SEQUENCE [LARGE SCALE GENOMIC DNA]</scope>
    <source>
        <strain evidence="3">C129</strain>
    </source>
</reference>
<dbReference type="InterPro" id="IPR005135">
    <property type="entry name" value="Endo/exonuclease/phosphatase"/>
</dbReference>
<proteinExistence type="predicted"/>
<dbReference type="GO" id="GO:0003824">
    <property type="term" value="F:catalytic activity"/>
    <property type="evidence" value="ECO:0007669"/>
    <property type="project" value="InterPro"/>
</dbReference>
<evidence type="ECO:0000313" key="3">
    <source>
        <dbReference type="Proteomes" id="UP000000311"/>
    </source>
</evidence>
<feature type="non-terminal residue" evidence="2">
    <location>
        <position position="1"/>
    </location>
</feature>
<dbReference type="InParanoid" id="E2AV68"/>
<evidence type="ECO:0000259" key="1">
    <source>
        <dbReference type="Pfam" id="PF14529"/>
    </source>
</evidence>
<dbReference type="Gene3D" id="3.60.10.10">
    <property type="entry name" value="Endonuclease/exonuclease/phosphatase"/>
    <property type="match status" value="1"/>
</dbReference>
<dbReference type="Pfam" id="PF14529">
    <property type="entry name" value="Exo_endo_phos_2"/>
    <property type="match status" value="1"/>
</dbReference>
<accession>E2AV68</accession>
<name>E2AV68_CAMFO</name>
<dbReference type="OrthoDB" id="7551843at2759"/>
<feature type="non-terminal residue" evidence="2">
    <location>
        <position position="58"/>
    </location>
</feature>